<gene>
    <name evidence="1" type="ORF">DM01DRAFT_1340654</name>
</gene>
<evidence type="ECO:0000313" key="2">
    <source>
        <dbReference type="Proteomes" id="UP000242146"/>
    </source>
</evidence>
<protein>
    <submittedName>
        <fullName evidence="1">Uncharacterized protein</fullName>
    </submittedName>
</protein>
<reference evidence="1 2" key="1">
    <citation type="submission" date="2016-07" db="EMBL/GenBank/DDBJ databases">
        <title>Pervasive Adenine N6-methylation of Active Genes in Fungi.</title>
        <authorList>
            <consortium name="DOE Joint Genome Institute"/>
            <person name="Mondo S.J."/>
            <person name="Dannebaum R.O."/>
            <person name="Kuo R.C."/>
            <person name="Labutti K."/>
            <person name="Haridas S."/>
            <person name="Kuo A."/>
            <person name="Salamov A."/>
            <person name="Ahrendt S.R."/>
            <person name="Lipzen A."/>
            <person name="Sullivan W."/>
            <person name="Andreopoulos W.B."/>
            <person name="Clum A."/>
            <person name="Lindquist E."/>
            <person name="Daum C."/>
            <person name="Ramamoorthy G.K."/>
            <person name="Gryganskyi A."/>
            <person name="Culley D."/>
            <person name="Magnuson J.K."/>
            <person name="James T.Y."/>
            <person name="O'Malley M.A."/>
            <person name="Stajich J.E."/>
            <person name="Spatafora J.W."/>
            <person name="Visel A."/>
            <person name="Grigoriev I.V."/>
        </authorList>
    </citation>
    <scope>NUCLEOTIDE SEQUENCE [LARGE SCALE GENOMIC DNA]</scope>
    <source>
        <strain evidence="1 2">NRRL 3301</strain>
    </source>
</reference>
<evidence type="ECO:0000313" key="1">
    <source>
        <dbReference type="EMBL" id="ORX43695.1"/>
    </source>
</evidence>
<sequence>MKRRRTLSSESSFDVDEFKNHTSTFGDYEESALRIKIIERDTHDFLFYPTCSSTGEEALSIPGYLQQLVLGDFDYNKILTFKASEHEELSDVQCLFLTKLKYVLMNNKDNSSSGRFEPFIQDLVNYLLRECKLEDGRNLYMVPSSLRLYVKDKDFLAHIDREGRRGEKIVWILGENKHHFDPRYRQGDIQLVASIIAAAQRNYTKLLGVIEPKSMYGIKVVGDKFFFYKVELDEEYIANLSTNLPDHDFVVERYPKRAGLTLSHPQERTAILHLLFRLREYALSLDDRFTLLKQ</sequence>
<dbReference type="AlphaFoldDB" id="A0A1X2G3D5"/>
<name>A0A1X2G3D5_9FUNG</name>
<organism evidence="1 2">
    <name type="scientific">Hesseltinella vesiculosa</name>
    <dbReference type="NCBI Taxonomy" id="101127"/>
    <lineage>
        <taxon>Eukaryota</taxon>
        <taxon>Fungi</taxon>
        <taxon>Fungi incertae sedis</taxon>
        <taxon>Mucoromycota</taxon>
        <taxon>Mucoromycotina</taxon>
        <taxon>Mucoromycetes</taxon>
        <taxon>Mucorales</taxon>
        <taxon>Cunninghamellaceae</taxon>
        <taxon>Hesseltinella</taxon>
    </lineage>
</organism>
<accession>A0A1X2G3D5</accession>
<proteinExistence type="predicted"/>
<comment type="caution">
    <text evidence="1">The sequence shown here is derived from an EMBL/GenBank/DDBJ whole genome shotgun (WGS) entry which is preliminary data.</text>
</comment>
<dbReference type="OrthoDB" id="2406248at2759"/>
<dbReference type="EMBL" id="MCGT01000053">
    <property type="protein sequence ID" value="ORX43695.1"/>
    <property type="molecule type" value="Genomic_DNA"/>
</dbReference>
<keyword evidence="2" id="KW-1185">Reference proteome</keyword>
<dbReference type="Proteomes" id="UP000242146">
    <property type="component" value="Unassembled WGS sequence"/>
</dbReference>